<dbReference type="Proteomes" id="UP001057279">
    <property type="component" value="Chromosome X"/>
</dbReference>
<proteinExistence type="predicted"/>
<evidence type="ECO:0000313" key="2">
    <source>
        <dbReference type="Proteomes" id="UP001057279"/>
    </source>
</evidence>
<sequence>MENNSLSLQWNQACQTYIHNESYARGSTVTLTMVVNKTLLDPIFSQESMMNFTMAVDMDFSSVQEISPGMPPRGDSVPNNGVDLQFVQVQVVFLLAFLMEVTDVIGKDDSHDALNHDSNHEILQVSQNEMLSYLQMPTTLLYCRYSDSRQEIKMNLLAVKAVLADVQVSDDVHLPHITASSIHISRCALQVLSSTQGFPRDQATSQSVAVDRRTQLVLRILSSGLAAQSVQCLNWNVFLTVTLRIFSEGYET</sequence>
<keyword evidence="2" id="KW-1185">Reference proteome</keyword>
<gene>
    <name evidence="1" type="ORF">MJG53_019435</name>
</gene>
<evidence type="ECO:0000313" key="1">
    <source>
        <dbReference type="EMBL" id="KAI4554136.1"/>
    </source>
</evidence>
<comment type="caution">
    <text evidence="1">The sequence shown here is derived from an EMBL/GenBank/DDBJ whole genome shotgun (WGS) entry which is preliminary data.</text>
</comment>
<organism evidence="1 2">
    <name type="scientific">Ovis ammon polii x Ovis aries</name>
    <dbReference type="NCBI Taxonomy" id="2918886"/>
    <lineage>
        <taxon>Eukaryota</taxon>
        <taxon>Metazoa</taxon>
        <taxon>Chordata</taxon>
        <taxon>Craniata</taxon>
        <taxon>Vertebrata</taxon>
        <taxon>Euteleostomi</taxon>
        <taxon>Mammalia</taxon>
        <taxon>Eutheria</taxon>
        <taxon>Laurasiatheria</taxon>
        <taxon>Artiodactyla</taxon>
        <taxon>Ruminantia</taxon>
        <taxon>Pecora</taxon>
        <taxon>Bovidae</taxon>
        <taxon>Caprinae</taxon>
        <taxon>Ovis</taxon>
    </lineage>
</organism>
<name>A0ACB9TZE3_9CETA</name>
<protein>
    <submittedName>
        <fullName evidence="1">Uncharacterized protein</fullName>
    </submittedName>
</protein>
<accession>A0ACB9TZE3</accession>
<reference evidence="1" key="1">
    <citation type="submission" date="2022-03" db="EMBL/GenBank/DDBJ databases">
        <title>Genomic analyses of argali, domestic sheep and their hybrids provide insights into chromosomal evolution, heterosis and genetic basis of agronomic traits.</title>
        <authorList>
            <person name="Li M."/>
        </authorList>
    </citation>
    <scope>NUCLEOTIDE SEQUENCE</scope>
    <source>
        <strain evidence="1">F1 hybrid</strain>
    </source>
</reference>
<dbReference type="EMBL" id="CM043025">
    <property type="protein sequence ID" value="KAI4554136.1"/>
    <property type="molecule type" value="Genomic_DNA"/>
</dbReference>